<feature type="compositionally biased region" description="Acidic residues" evidence="1">
    <location>
        <begin position="8"/>
        <end position="17"/>
    </location>
</feature>
<gene>
    <name evidence="3" type="ORF">AK812_SmicGene14695</name>
</gene>
<keyword evidence="4" id="KW-1185">Reference proteome</keyword>
<accession>A0A1Q9E4W4</accession>
<protein>
    <submittedName>
        <fullName evidence="3">Uncharacterized protein</fullName>
    </submittedName>
</protein>
<name>A0A1Q9E4W4_SYMMI</name>
<dbReference type="EMBL" id="LSRX01000263">
    <property type="protein sequence ID" value="OLQ02461.1"/>
    <property type="molecule type" value="Genomic_DNA"/>
</dbReference>
<dbReference type="OrthoDB" id="10291531at2759"/>
<feature type="transmembrane region" description="Helical" evidence="2">
    <location>
        <begin position="121"/>
        <end position="146"/>
    </location>
</feature>
<reference evidence="3 4" key="1">
    <citation type="submission" date="2016-02" db="EMBL/GenBank/DDBJ databases">
        <title>Genome analysis of coral dinoflagellate symbionts highlights evolutionary adaptations to a symbiotic lifestyle.</title>
        <authorList>
            <person name="Aranda M."/>
            <person name="Li Y."/>
            <person name="Liew Y.J."/>
            <person name="Baumgarten S."/>
            <person name="Simakov O."/>
            <person name="Wilson M."/>
            <person name="Piel J."/>
            <person name="Ashoor H."/>
            <person name="Bougouffa S."/>
            <person name="Bajic V.B."/>
            <person name="Ryu T."/>
            <person name="Ravasi T."/>
            <person name="Bayer T."/>
            <person name="Micklem G."/>
            <person name="Kim H."/>
            <person name="Bhak J."/>
            <person name="Lajeunesse T.C."/>
            <person name="Voolstra C.R."/>
        </authorList>
    </citation>
    <scope>NUCLEOTIDE SEQUENCE [LARGE SCALE GENOMIC DNA]</scope>
    <source>
        <strain evidence="3 4">CCMP2467</strain>
    </source>
</reference>
<keyword evidence="2" id="KW-1133">Transmembrane helix</keyword>
<feature type="compositionally biased region" description="Basic and acidic residues" evidence="1">
    <location>
        <begin position="18"/>
        <end position="39"/>
    </location>
</feature>
<keyword evidence="2" id="KW-0812">Transmembrane</keyword>
<evidence type="ECO:0000256" key="2">
    <source>
        <dbReference type="SAM" id="Phobius"/>
    </source>
</evidence>
<organism evidence="3 4">
    <name type="scientific">Symbiodinium microadriaticum</name>
    <name type="common">Dinoflagellate</name>
    <name type="synonym">Zooxanthella microadriatica</name>
    <dbReference type="NCBI Taxonomy" id="2951"/>
    <lineage>
        <taxon>Eukaryota</taxon>
        <taxon>Sar</taxon>
        <taxon>Alveolata</taxon>
        <taxon>Dinophyceae</taxon>
        <taxon>Suessiales</taxon>
        <taxon>Symbiodiniaceae</taxon>
        <taxon>Symbiodinium</taxon>
    </lineage>
</organism>
<sequence length="203" mass="23128">MAETIGESVEDMMDDAVPEERTNDAKEDREEQSNEESAKQRRLHRERQLSNWVSQHRVVRADLVRSILACQALDFLGSAFRSGSRQKLARLHRKSKATKSIDEFWSHSWQKRPYQKVMSLLFLKNGFAASLLGTIAASIVFALMHYGFLPLIRLSDDITSSTKVPAGQPFLCTAYRNTSTQVSLFYRHGNMQVVREADGARHL</sequence>
<comment type="caution">
    <text evidence="3">The sequence shown here is derived from an EMBL/GenBank/DDBJ whole genome shotgun (WGS) entry which is preliminary data.</text>
</comment>
<evidence type="ECO:0000313" key="3">
    <source>
        <dbReference type="EMBL" id="OLQ02461.1"/>
    </source>
</evidence>
<proteinExistence type="predicted"/>
<evidence type="ECO:0000256" key="1">
    <source>
        <dbReference type="SAM" id="MobiDB-lite"/>
    </source>
</evidence>
<dbReference type="AlphaFoldDB" id="A0A1Q9E4W4"/>
<dbReference type="Proteomes" id="UP000186817">
    <property type="component" value="Unassembled WGS sequence"/>
</dbReference>
<feature type="region of interest" description="Disordered" evidence="1">
    <location>
        <begin position="1"/>
        <end position="44"/>
    </location>
</feature>
<evidence type="ECO:0000313" key="4">
    <source>
        <dbReference type="Proteomes" id="UP000186817"/>
    </source>
</evidence>
<keyword evidence="2" id="KW-0472">Membrane</keyword>